<dbReference type="InterPro" id="IPR036388">
    <property type="entry name" value="WH-like_DNA-bd_sf"/>
</dbReference>
<proteinExistence type="predicted"/>
<dbReference type="InterPro" id="IPR036390">
    <property type="entry name" value="WH_DNA-bd_sf"/>
</dbReference>
<organism evidence="2 3">
    <name type="scientific">Glycomyces paridis</name>
    <dbReference type="NCBI Taxonomy" id="2126555"/>
    <lineage>
        <taxon>Bacteria</taxon>
        <taxon>Bacillati</taxon>
        <taxon>Actinomycetota</taxon>
        <taxon>Actinomycetes</taxon>
        <taxon>Glycomycetales</taxon>
        <taxon>Glycomycetaceae</taxon>
        <taxon>Glycomyces</taxon>
    </lineage>
</organism>
<dbReference type="OrthoDB" id="4557196at2"/>
<reference evidence="2 3" key="1">
    <citation type="journal article" date="2018" name="Int. J. Syst. Evol. Microbiol.">
        <title>Glycomyces paridis sp. nov., isolated from the medicinal plant Paris polyphylla.</title>
        <authorList>
            <person name="Fang X.M."/>
            <person name="Bai J.L."/>
            <person name="Su J."/>
            <person name="Zhao L.L."/>
            <person name="Liu H.Y."/>
            <person name="Ma B.P."/>
            <person name="Zhang Y.Q."/>
            <person name="Yu L.Y."/>
        </authorList>
    </citation>
    <scope>NUCLEOTIDE SEQUENCE [LARGE SCALE GENOMIC DNA]</scope>
    <source>
        <strain evidence="2 3">CPCC 204357</strain>
    </source>
</reference>
<gene>
    <name evidence="2" type="ORF">E9998_24435</name>
</gene>
<protein>
    <submittedName>
        <fullName evidence="2">MarR family transcriptional regulator</fullName>
    </submittedName>
</protein>
<dbReference type="InterPro" id="IPR000835">
    <property type="entry name" value="HTH_MarR-typ"/>
</dbReference>
<evidence type="ECO:0000313" key="2">
    <source>
        <dbReference type="EMBL" id="THV21733.1"/>
    </source>
</evidence>
<comment type="caution">
    <text evidence="2">The sequence shown here is derived from an EMBL/GenBank/DDBJ whole genome shotgun (WGS) entry which is preliminary data.</text>
</comment>
<dbReference type="AlphaFoldDB" id="A0A4S8NVR9"/>
<evidence type="ECO:0000259" key="1">
    <source>
        <dbReference type="Pfam" id="PF12802"/>
    </source>
</evidence>
<dbReference type="Pfam" id="PF12802">
    <property type="entry name" value="MarR_2"/>
    <property type="match status" value="1"/>
</dbReference>
<dbReference type="EMBL" id="STGX01000026">
    <property type="protein sequence ID" value="THV21733.1"/>
    <property type="molecule type" value="Genomic_DNA"/>
</dbReference>
<feature type="domain" description="HTH marR-type" evidence="1">
    <location>
        <begin position="30"/>
        <end position="76"/>
    </location>
</feature>
<name>A0A4S8NVR9_9ACTN</name>
<sequence>MKLGEAAIPTEGISGHGTSEQSVIIVAADIKAHPGTPVKDVAARTGFPQSKVSACVARLKEAGAVESEADPADRRRTLLRPAGRVSARLAEVRAADVDPILAAVLDDPDRLAEVKAALRLLADRLDPSALGRIGA</sequence>
<dbReference type="SUPFAM" id="SSF46785">
    <property type="entry name" value="Winged helix' DNA-binding domain"/>
    <property type="match status" value="1"/>
</dbReference>
<dbReference type="GO" id="GO:0003700">
    <property type="term" value="F:DNA-binding transcription factor activity"/>
    <property type="evidence" value="ECO:0007669"/>
    <property type="project" value="InterPro"/>
</dbReference>
<dbReference type="Gene3D" id="1.10.10.10">
    <property type="entry name" value="Winged helix-like DNA-binding domain superfamily/Winged helix DNA-binding domain"/>
    <property type="match status" value="1"/>
</dbReference>
<keyword evidence="3" id="KW-1185">Reference proteome</keyword>
<dbReference type="Proteomes" id="UP000305792">
    <property type="component" value="Unassembled WGS sequence"/>
</dbReference>
<accession>A0A4S8NVR9</accession>
<evidence type="ECO:0000313" key="3">
    <source>
        <dbReference type="Proteomes" id="UP000305792"/>
    </source>
</evidence>